<dbReference type="EMBL" id="JBHSLF010000009">
    <property type="protein sequence ID" value="MFC5343113.1"/>
    <property type="molecule type" value="Genomic_DNA"/>
</dbReference>
<dbReference type="GO" id="GO:0004725">
    <property type="term" value="F:protein tyrosine phosphatase activity"/>
    <property type="evidence" value="ECO:0007669"/>
    <property type="project" value="UniProtKB-EC"/>
</dbReference>
<dbReference type="PRINTS" id="PR00719">
    <property type="entry name" value="LMWPTPASE"/>
</dbReference>
<dbReference type="SMART" id="SM00226">
    <property type="entry name" value="LMWPc"/>
    <property type="match status" value="1"/>
</dbReference>
<dbReference type="InterPro" id="IPR036196">
    <property type="entry name" value="Ptyr_pPase_sf"/>
</dbReference>
<evidence type="ECO:0000259" key="6">
    <source>
        <dbReference type="SMART" id="SM00226"/>
    </source>
</evidence>
<dbReference type="PANTHER" id="PTHR11717">
    <property type="entry name" value="LOW MOLECULAR WEIGHT PROTEIN TYROSINE PHOSPHATASE"/>
    <property type="match status" value="1"/>
</dbReference>
<reference evidence="8" key="1">
    <citation type="journal article" date="2019" name="Int. J. Syst. Evol. Microbiol.">
        <title>The Global Catalogue of Microorganisms (GCM) 10K type strain sequencing project: providing services to taxonomists for standard genome sequencing and annotation.</title>
        <authorList>
            <consortium name="The Broad Institute Genomics Platform"/>
            <consortium name="The Broad Institute Genome Sequencing Center for Infectious Disease"/>
            <person name="Wu L."/>
            <person name="Ma J."/>
        </authorList>
    </citation>
    <scope>NUCLEOTIDE SEQUENCE [LARGE SCALE GENOMIC DNA]</scope>
    <source>
        <strain evidence="8">JCM 12125</strain>
    </source>
</reference>
<evidence type="ECO:0000256" key="4">
    <source>
        <dbReference type="ARBA" id="ARBA00022912"/>
    </source>
</evidence>
<keyword evidence="8" id="KW-1185">Reference proteome</keyword>
<evidence type="ECO:0000256" key="2">
    <source>
        <dbReference type="ARBA" id="ARBA00013064"/>
    </source>
</evidence>
<dbReference type="SUPFAM" id="SSF52788">
    <property type="entry name" value="Phosphotyrosine protein phosphatases I"/>
    <property type="match status" value="1"/>
</dbReference>
<evidence type="ECO:0000313" key="7">
    <source>
        <dbReference type="EMBL" id="MFC5343113.1"/>
    </source>
</evidence>
<feature type="region of interest" description="Disordered" evidence="5">
    <location>
        <begin position="40"/>
        <end position="59"/>
    </location>
</feature>
<dbReference type="Proteomes" id="UP001596152">
    <property type="component" value="Unassembled WGS sequence"/>
</dbReference>
<dbReference type="Pfam" id="PF01451">
    <property type="entry name" value="LMWPc"/>
    <property type="match status" value="1"/>
</dbReference>
<accession>A0ABW0FPL3</accession>
<dbReference type="EC" id="3.1.3.48" evidence="2"/>
<gene>
    <name evidence="7" type="ORF">ACFPIE_04255</name>
</gene>
<evidence type="ECO:0000256" key="5">
    <source>
        <dbReference type="SAM" id="MobiDB-lite"/>
    </source>
</evidence>
<keyword evidence="4" id="KW-0904">Protein phosphatase</keyword>
<dbReference type="InterPro" id="IPR023485">
    <property type="entry name" value="Ptyr_pPase"/>
</dbReference>
<evidence type="ECO:0000256" key="3">
    <source>
        <dbReference type="ARBA" id="ARBA00022801"/>
    </source>
</evidence>
<keyword evidence="3 7" id="KW-0378">Hydrolase</keyword>
<name>A0ABW0FPL3_9CAUL</name>
<dbReference type="PANTHER" id="PTHR11717:SF7">
    <property type="entry name" value="LOW MOLECULAR WEIGHT PHOSPHOTYROSINE PROTEIN PHOSPHATASE"/>
    <property type="match status" value="1"/>
</dbReference>
<sequence>MYSVLFVCLGNICRSPLAEAAFRAEAERLHLDVVADSAGTGGWHAGDPPDPRAQTTARRHGTDISVYRGRQVKADDFRRFTHIVAMDTDNLSNLRRLAPSDATAELSLMLDHAGRPGQSVADPYYGDDAGFEVTWSDVSAGAAGLAASLKG</sequence>
<dbReference type="InterPro" id="IPR050438">
    <property type="entry name" value="LMW_PTPase"/>
</dbReference>
<organism evidence="7 8">
    <name type="scientific">Brevundimonas staleyi</name>
    <dbReference type="NCBI Taxonomy" id="74326"/>
    <lineage>
        <taxon>Bacteria</taxon>
        <taxon>Pseudomonadati</taxon>
        <taxon>Pseudomonadota</taxon>
        <taxon>Alphaproteobacteria</taxon>
        <taxon>Caulobacterales</taxon>
        <taxon>Caulobacteraceae</taxon>
        <taxon>Brevundimonas</taxon>
    </lineage>
</organism>
<dbReference type="InterPro" id="IPR017867">
    <property type="entry name" value="Tyr_phospatase_low_mol_wt"/>
</dbReference>
<evidence type="ECO:0000313" key="8">
    <source>
        <dbReference type="Proteomes" id="UP001596152"/>
    </source>
</evidence>
<dbReference type="Gene3D" id="3.40.50.2300">
    <property type="match status" value="1"/>
</dbReference>
<feature type="domain" description="Phosphotyrosine protein phosphatase I" evidence="6">
    <location>
        <begin position="2"/>
        <end position="148"/>
    </location>
</feature>
<proteinExistence type="inferred from homology"/>
<evidence type="ECO:0000256" key="1">
    <source>
        <dbReference type="ARBA" id="ARBA00011063"/>
    </source>
</evidence>
<comment type="caution">
    <text evidence="7">The sequence shown here is derived from an EMBL/GenBank/DDBJ whole genome shotgun (WGS) entry which is preliminary data.</text>
</comment>
<dbReference type="CDD" id="cd16343">
    <property type="entry name" value="LMWPTP"/>
    <property type="match status" value="1"/>
</dbReference>
<protein>
    <recommendedName>
        <fullName evidence="2">protein-tyrosine-phosphatase</fullName>
        <ecNumber evidence="2">3.1.3.48</ecNumber>
    </recommendedName>
</protein>
<comment type="similarity">
    <text evidence="1">Belongs to the low molecular weight phosphotyrosine protein phosphatase family.</text>
</comment>
<dbReference type="RefSeq" id="WP_374039107.1">
    <property type="nucleotide sequence ID" value="NZ_CP169082.1"/>
</dbReference>